<dbReference type="PANTHER" id="PTHR33542">
    <property type="entry name" value="SIROHYDROCHLORIN FERROCHELATASE, CHLOROPLASTIC"/>
    <property type="match status" value="1"/>
</dbReference>
<dbReference type="EMBL" id="JACOGG010000003">
    <property type="protein sequence ID" value="MBC3934493.1"/>
    <property type="molecule type" value="Genomic_DNA"/>
</dbReference>
<accession>A0A923HYG4</accession>
<dbReference type="RefSeq" id="WP_186880110.1">
    <property type="nucleotide sequence ID" value="NZ_JACOGG010000003.1"/>
</dbReference>
<proteinExistence type="predicted"/>
<dbReference type="GO" id="GO:0016829">
    <property type="term" value="F:lyase activity"/>
    <property type="evidence" value="ECO:0007669"/>
    <property type="project" value="UniProtKB-KW"/>
</dbReference>
<sequence>MKAIVLFAHGARDPRWAAPFERLQKLTQDALPEVAVRLSFLEFMSPALPALVAELAQQGCQQISVVPVFLGQGGHVLRDLPLILDSLRADYPAIQFRHSGAVGEDAGVLMAMRDYCVTQI</sequence>
<dbReference type="CDD" id="cd03416">
    <property type="entry name" value="CbiX_SirB_N"/>
    <property type="match status" value="1"/>
</dbReference>
<dbReference type="AlphaFoldDB" id="A0A923HYG4"/>
<reference evidence="3" key="1">
    <citation type="submission" date="2020-08" db="EMBL/GenBank/DDBJ databases">
        <title>Novel species isolated from subtropical streams in China.</title>
        <authorList>
            <person name="Lu H."/>
        </authorList>
    </citation>
    <scope>NUCLEOTIDE SEQUENCE</scope>
    <source>
        <strain evidence="3">CY7W</strain>
    </source>
</reference>
<keyword evidence="2" id="KW-0456">Lyase</keyword>
<dbReference type="GO" id="GO:0046872">
    <property type="term" value="F:metal ion binding"/>
    <property type="evidence" value="ECO:0007669"/>
    <property type="project" value="UniProtKB-KW"/>
</dbReference>
<comment type="caution">
    <text evidence="3">The sequence shown here is derived from an EMBL/GenBank/DDBJ whole genome shotgun (WGS) entry which is preliminary data.</text>
</comment>
<protein>
    <submittedName>
        <fullName evidence="3">CbiX/SirB N-terminal domain-containing protein</fullName>
    </submittedName>
</protein>
<keyword evidence="1" id="KW-0479">Metal-binding</keyword>
<dbReference type="Proteomes" id="UP000612361">
    <property type="component" value="Unassembled WGS sequence"/>
</dbReference>
<dbReference type="SUPFAM" id="SSF53800">
    <property type="entry name" value="Chelatase"/>
    <property type="match status" value="1"/>
</dbReference>
<evidence type="ECO:0000256" key="2">
    <source>
        <dbReference type="ARBA" id="ARBA00023239"/>
    </source>
</evidence>
<dbReference type="PANTHER" id="PTHR33542:SF5">
    <property type="entry name" value="FERROCHELATASE CHE1"/>
    <property type="match status" value="1"/>
</dbReference>
<name>A0A923HYG4_9BURK</name>
<dbReference type="Pfam" id="PF01903">
    <property type="entry name" value="CbiX"/>
    <property type="match status" value="1"/>
</dbReference>
<evidence type="ECO:0000313" key="3">
    <source>
        <dbReference type="EMBL" id="MBC3934493.1"/>
    </source>
</evidence>
<dbReference type="Gene3D" id="3.40.50.1400">
    <property type="match status" value="1"/>
</dbReference>
<keyword evidence="4" id="KW-1185">Reference proteome</keyword>
<dbReference type="InterPro" id="IPR002762">
    <property type="entry name" value="CbiX-like"/>
</dbReference>
<dbReference type="InterPro" id="IPR050963">
    <property type="entry name" value="Sirohydro_Cobaltochel/CbiX"/>
</dbReference>
<organism evidence="3 4">
    <name type="scientific">Undibacterium rugosum</name>
    <dbReference type="NCBI Taxonomy" id="2762291"/>
    <lineage>
        <taxon>Bacteria</taxon>
        <taxon>Pseudomonadati</taxon>
        <taxon>Pseudomonadota</taxon>
        <taxon>Betaproteobacteria</taxon>
        <taxon>Burkholderiales</taxon>
        <taxon>Oxalobacteraceae</taxon>
        <taxon>Undibacterium</taxon>
    </lineage>
</organism>
<evidence type="ECO:0000313" key="4">
    <source>
        <dbReference type="Proteomes" id="UP000612361"/>
    </source>
</evidence>
<evidence type="ECO:0000256" key="1">
    <source>
        <dbReference type="ARBA" id="ARBA00022723"/>
    </source>
</evidence>
<gene>
    <name evidence="3" type="ORF">H8K47_03900</name>
</gene>